<organism evidence="1">
    <name type="scientific">marine metagenome</name>
    <dbReference type="NCBI Taxonomy" id="408172"/>
    <lineage>
        <taxon>unclassified sequences</taxon>
        <taxon>metagenomes</taxon>
        <taxon>ecological metagenomes</taxon>
    </lineage>
</organism>
<reference evidence="1" key="1">
    <citation type="submission" date="2018-05" db="EMBL/GenBank/DDBJ databases">
        <authorList>
            <person name="Lanie J.A."/>
            <person name="Ng W.-L."/>
            <person name="Kazmierczak K.M."/>
            <person name="Andrzejewski T.M."/>
            <person name="Davidsen T.M."/>
            <person name="Wayne K.J."/>
            <person name="Tettelin H."/>
            <person name="Glass J.I."/>
            <person name="Rusch D."/>
            <person name="Podicherti R."/>
            <person name="Tsui H.-C.T."/>
            <person name="Winkler M.E."/>
        </authorList>
    </citation>
    <scope>NUCLEOTIDE SEQUENCE</scope>
</reference>
<dbReference type="InterPro" id="IPR006059">
    <property type="entry name" value="SBP"/>
</dbReference>
<dbReference type="Pfam" id="PF01547">
    <property type="entry name" value="SBP_bac_1"/>
    <property type="match status" value="1"/>
</dbReference>
<dbReference type="CDD" id="cd13585">
    <property type="entry name" value="PBP2_TMBP_like"/>
    <property type="match status" value="1"/>
</dbReference>
<evidence type="ECO:0000313" key="1">
    <source>
        <dbReference type="EMBL" id="SVA27697.1"/>
    </source>
</evidence>
<dbReference type="SUPFAM" id="SSF53850">
    <property type="entry name" value="Periplasmic binding protein-like II"/>
    <property type="match status" value="1"/>
</dbReference>
<accession>A0A381UK56</accession>
<protein>
    <submittedName>
        <fullName evidence="1">Uncharacterized protein</fullName>
    </submittedName>
</protein>
<dbReference type="EMBL" id="UINC01006466">
    <property type="protein sequence ID" value="SVA27697.1"/>
    <property type="molecule type" value="Genomic_DNA"/>
</dbReference>
<dbReference type="Gene3D" id="3.40.190.10">
    <property type="entry name" value="Periplasmic binding protein-like II"/>
    <property type="match status" value="2"/>
</dbReference>
<dbReference type="PANTHER" id="PTHR43649">
    <property type="entry name" value="ARABINOSE-BINDING PROTEIN-RELATED"/>
    <property type="match status" value="1"/>
</dbReference>
<sequence length="470" mass="52626">MKILKKILIVVASTILFFPWIVSSAYALECNTPILDSSSDEVKAYYIPENKYAGQSINVPTNQENNVQKACRIKFEELSGAKVIMIPYPKQKDMLDAINLAIATNSGEFDAMTSGAGGAKEYGLGGHLNPLPEPPDRDDFYTGDYDQYSIGGELYGIPTVTDTNLLYWRSDLFEEAGLDPTKPPQTYTELTEYAKLLTIDKNGKRSTEEGFDKNNIEIYGFGFKGEASLASPWEWYNYLFAFGGDVFDSEYNVAIDSPESIASLQWVVDNYRVHNIYPADTPVYDYGAFHTLFIQGKMAMAVNWPYMYGMSQDPEQSKVVGKVEIGRKPMQERYAGNLGGWSYGVLKMSKKQELAEAFAKWNGNPDQASMEALIRGNAPARKSITELMVKEKPIVAGAIAKNLPDTMGVKWLDAGPSWMALEKETWKLIQYALVGEKTPEQALKDAKVEMEKILKRDRFHEELVPLLLGN</sequence>
<dbReference type="PANTHER" id="PTHR43649:SF12">
    <property type="entry name" value="DIACETYLCHITOBIOSE BINDING PROTEIN DASA"/>
    <property type="match status" value="1"/>
</dbReference>
<gene>
    <name evidence="1" type="ORF">METZ01_LOCUS80551</name>
</gene>
<name>A0A381UK56_9ZZZZ</name>
<proteinExistence type="predicted"/>
<dbReference type="InterPro" id="IPR050490">
    <property type="entry name" value="Bact_solute-bd_prot1"/>
</dbReference>
<dbReference type="AlphaFoldDB" id="A0A381UK56"/>